<evidence type="ECO:0000256" key="2">
    <source>
        <dbReference type="ARBA" id="ARBA00023002"/>
    </source>
</evidence>
<dbReference type="InterPro" id="IPR036856">
    <property type="entry name" value="Ald_Oxase/Xan_DH_a/b_sf"/>
</dbReference>
<dbReference type="Pfam" id="PF20256">
    <property type="entry name" value="MoCoBD_2"/>
    <property type="match status" value="1"/>
</dbReference>
<accession>A0A381UPW5</accession>
<dbReference type="Pfam" id="PF02738">
    <property type="entry name" value="MoCoBD_1"/>
    <property type="match status" value="1"/>
</dbReference>
<evidence type="ECO:0000259" key="3">
    <source>
        <dbReference type="SMART" id="SM01008"/>
    </source>
</evidence>
<dbReference type="Pfam" id="PF01315">
    <property type="entry name" value="Ald_Xan_dh_C"/>
    <property type="match status" value="1"/>
</dbReference>
<dbReference type="GO" id="GO:0016491">
    <property type="term" value="F:oxidoreductase activity"/>
    <property type="evidence" value="ECO:0007669"/>
    <property type="project" value="UniProtKB-KW"/>
</dbReference>
<feature type="domain" description="Aldehyde oxidase/xanthine dehydrogenase a/b hammerhead" evidence="3">
    <location>
        <begin position="20"/>
        <end position="120"/>
    </location>
</feature>
<dbReference type="EMBL" id="UINC01006657">
    <property type="protein sequence ID" value="SVA28863.1"/>
    <property type="molecule type" value="Genomic_DNA"/>
</dbReference>
<dbReference type="InterPro" id="IPR037165">
    <property type="entry name" value="AldOxase/xan_DH_Mopterin-bd_sf"/>
</dbReference>
<dbReference type="InterPro" id="IPR046867">
    <property type="entry name" value="AldOxase/xan_DH_MoCoBD2"/>
</dbReference>
<dbReference type="SUPFAM" id="SSF56003">
    <property type="entry name" value="Molybdenum cofactor-binding domain"/>
    <property type="match status" value="1"/>
</dbReference>
<protein>
    <recommendedName>
        <fullName evidence="3">Aldehyde oxidase/xanthine dehydrogenase a/b hammerhead domain-containing protein</fullName>
    </recommendedName>
</protein>
<proteinExistence type="predicted"/>
<keyword evidence="2" id="KW-0560">Oxidoreductase</keyword>
<gene>
    <name evidence="4" type="ORF">METZ01_LOCUS81717</name>
</gene>
<dbReference type="InterPro" id="IPR016208">
    <property type="entry name" value="Ald_Oxase/xanthine_DH-like"/>
</dbReference>
<dbReference type="PANTHER" id="PTHR11908:SF132">
    <property type="entry name" value="ALDEHYDE OXIDASE 1-RELATED"/>
    <property type="match status" value="1"/>
</dbReference>
<dbReference type="SUPFAM" id="SSF54665">
    <property type="entry name" value="CO dehydrogenase molybdoprotein N-domain-like"/>
    <property type="match status" value="1"/>
</dbReference>
<dbReference type="Gene3D" id="3.30.365.10">
    <property type="entry name" value="Aldehyde oxidase/xanthine dehydrogenase, molybdopterin binding domain"/>
    <property type="match status" value="4"/>
</dbReference>
<dbReference type="InterPro" id="IPR000674">
    <property type="entry name" value="Ald_Oxase/Xan_DH_a/b"/>
</dbReference>
<dbReference type="AlphaFoldDB" id="A0A381UPW5"/>
<dbReference type="GO" id="GO:0005506">
    <property type="term" value="F:iron ion binding"/>
    <property type="evidence" value="ECO:0007669"/>
    <property type="project" value="InterPro"/>
</dbReference>
<evidence type="ECO:0000313" key="4">
    <source>
        <dbReference type="EMBL" id="SVA28863.1"/>
    </source>
</evidence>
<evidence type="ECO:0000256" key="1">
    <source>
        <dbReference type="ARBA" id="ARBA00022505"/>
    </source>
</evidence>
<keyword evidence="1" id="KW-0500">Molybdenum</keyword>
<dbReference type="PANTHER" id="PTHR11908">
    <property type="entry name" value="XANTHINE DEHYDROGENASE"/>
    <property type="match status" value="1"/>
</dbReference>
<dbReference type="SMART" id="SM01008">
    <property type="entry name" value="Ald_Xan_dh_C"/>
    <property type="match status" value="1"/>
</dbReference>
<dbReference type="InterPro" id="IPR008274">
    <property type="entry name" value="AldOxase/xan_DH_MoCoBD1"/>
</dbReference>
<sequence length="802" mass="86256">MSYKLIGKNFTPSDLEAKVTGRAKYSEDFRAEGMLFAKLYLSPMPHAKVTKIDVSEALKMKGVAGVLTADDLKEVPPGGNPILTNEPHFVGAPILAVAAVDETTASAALEKIKVKLQPLPFVTDPMDSLYPGGSNATRIGNVVGAKKKLKEHKWSAKDFAKAGENKLPLGKTVDEWTYGDIDKGFKDAQVVLDETFVTASGSHQCMEPRSSMAYWQNGKCYVHGSVQSSSFTFPFLAKAIGVKPENLVFVSEYCGGGFGSKAYYYPSMAIPPYLSKKIGRPVMLRITRAEEYYLGAARAGFQGRIKIGFKADGRISAVDAYIVQSNGPTTGFADYKNFGNAVSVIYQPENMRWRGISVLTNTIPQGAMRGPGENQTAAAMEPIIDKAARKLGLDRLAIRRINAPDKDGKYGEKRAPFTSAFQKDGLDIGARKFNWNKKKKLSGNRNGSKVIGVGIGQAYHGAGSNGFDGLVRILPNGKLHIHTGIGNLGTFSYASTSRVAAEVLGYDWKNCVIERGDSRKHLPWNLGQFGSNTSFTMSRTNFVAAQDAKQKLLEIAAMDLGGEPENYHLVNERVVSKSSTSKSMTFAQAAQRAIQIGGKYSGKWEELPKELNPMTKKAVKGVAGSGLIGVAKDQLKKDGVAPALCTGFAVVELDQETGKYEILEYLGVADCGTVMYPDGLGAQMHGGAVMGFGMASSERHVYDPKLGIPANRGLYQQKPPTYLDVPSKLEWAAVNKPDPQSPFGSRGVGEPPLGAAASAVASAISDAMGGHLFNRIPVTPDMIVNAISGQPQSHKALQVNTQ</sequence>
<name>A0A381UPW5_9ZZZZ</name>
<organism evidence="4">
    <name type="scientific">marine metagenome</name>
    <dbReference type="NCBI Taxonomy" id="408172"/>
    <lineage>
        <taxon>unclassified sequences</taxon>
        <taxon>metagenomes</taxon>
        <taxon>ecological metagenomes</taxon>
    </lineage>
</organism>
<reference evidence="4" key="1">
    <citation type="submission" date="2018-05" db="EMBL/GenBank/DDBJ databases">
        <authorList>
            <person name="Lanie J.A."/>
            <person name="Ng W.-L."/>
            <person name="Kazmierczak K.M."/>
            <person name="Andrzejewski T.M."/>
            <person name="Davidsen T.M."/>
            <person name="Wayne K.J."/>
            <person name="Tettelin H."/>
            <person name="Glass J.I."/>
            <person name="Rusch D."/>
            <person name="Podicherti R."/>
            <person name="Tsui H.-C.T."/>
            <person name="Winkler M.E."/>
        </authorList>
    </citation>
    <scope>NUCLEOTIDE SEQUENCE</scope>
</reference>
<dbReference type="Gene3D" id="3.90.1170.50">
    <property type="entry name" value="Aldehyde oxidase/xanthine dehydrogenase, a/b hammerhead"/>
    <property type="match status" value="1"/>
</dbReference>